<keyword evidence="4" id="KW-0564">Palmitate</keyword>
<comment type="caution">
    <text evidence="8">The sequence shown here is derived from an EMBL/GenBank/DDBJ whole genome shotgun (WGS) entry which is preliminary data.</text>
</comment>
<evidence type="ECO:0000256" key="6">
    <source>
        <dbReference type="ARBA" id="ARBA00023288"/>
    </source>
</evidence>
<proteinExistence type="predicted"/>
<evidence type="ECO:0000256" key="4">
    <source>
        <dbReference type="ARBA" id="ARBA00023139"/>
    </source>
</evidence>
<evidence type="ECO:0000256" key="7">
    <source>
        <dbReference type="SAM" id="MobiDB-lite"/>
    </source>
</evidence>
<evidence type="ECO:0000256" key="1">
    <source>
        <dbReference type="ARBA" id="ARBA00004459"/>
    </source>
</evidence>
<sequence length="51" mass="5591">MRPIPLLLLFFLGLAGCGQTGPLYLPEAPAENQAEQSQNEQETQKDDSDSE</sequence>
<dbReference type="PROSITE" id="PS51257">
    <property type="entry name" value="PROKAR_LIPOPROTEIN"/>
    <property type="match status" value="1"/>
</dbReference>
<organism evidence="8 9">
    <name type="scientific">Ferrimonas pelagia</name>
    <dbReference type="NCBI Taxonomy" id="1177826"/>
    <lineage>
        <taxon>Bacteria</taxon>
        <taxon>Pseudomonadati</taxon>
        <taxon>Pseudomonadota</taxon>
        <taxon>Gammaproteobacteria</taxon>
        <taxon>Alteromonadales</taxon>
        <taxon>Ferrimonadaceae</taxon>
        <taxon>Ferrimonas</taxon>
    </lineage>
</organism>
<dbReference type="RefSeq" id="WP_425557332.1">
    <property type="nucleotide sequence ID" value="NZ_BAABJZ010000013.1"/>
</dbReference>
<keyword evidence="3" id="KW-0472">Membrane</keyword>
<accession>A0ABP9EGP9</accession>
<dbReference type="Pfam" id="PF13627">
    <property type="entry name" value="LptM_cons"/>
    <property type="match status" value="1"/>
</dbReference>
<evidence type="ECO:0000256" key="3">
    <source>
        <dbReference type="ARBA" id="ARBA00023136"/>
    </source>
</evidence>
<evidence type="ECO:0000313" key="8">
    <source>
        <dbReference type="EMBL" id="GAA4878620.1"/>
    </source>
</evidence>
<feature type="region of interest" description="Disordered" evidence="7">
    <location>
        <begin position="25"/>
        <end position="51"/>
    </location>
</feature>
<keyword evidence="9" id="KW-1185">Reference proteome</keyword>
<evidence type="ECO:0000313" key="9">
    <source>
        <dbReference type="Proteomes" id="UP001499988"/>
    </source>
</evidence>
<comment type="subcellular location">
    <subcellularLocation>
        <location evidence="1">Cell outer membrane</location>
        <topology evidence="1">Lipid-anchor</topology>
    </subcellularLocation>
</comment>
<evidence type="ECO:0000256" key="5">
    <source>
        <dbReference type="ARBA" id="ARBA00023237"/>
    </source>
</evidence>
<dbReference type="EMBL" id="BAABJZ010000013">
    <property type="protein sequence ID" value="GAA4878620.1"/>
    <property type="molecule type" value="Genomic_DNA"/>
</dbReference>
<keyword evidence="5" id="KW-0998">Cell outer membrane</keyword>
<gene>
    <name evidence="8" type="ORF">GCM10023333_10360</name>
</gene>
<evidence type="ECO:0000256" key="2">
    <source>
        <dbReference type="ARBA" id="ARBA00022729"/>
    </source>
</evidence>
<keyword evidence="2" id="KW-0732">Signal</keyword>
<dbReference type="NCBIfam" id="NF047847">
    <property type="entry name" value="SS_mature_LptM"/>
    <property type="match status" value="1"/>
</dbReference>
<dbReference type="Proteomes" id="UP001499988">
    <property type="component" value="Unassembled WGS sequence"/>
</dbReference>
<name>A0ABP9EGP9_9GAMM</name>
<feature type="compositionally biased region" description="Basic and acidic residues" evidence="7">
    <location>
        <begin position="42"/>
        <end position="51"/>
    </location>
</feature>
<protein>
    <recommendedName>
        <fullName evidence="10">Lipoprotein-attachment site-containing protein</fullName>
    </recommendedName>
</protein>
<reference evidence="9" key="1">
    <citation type="journal article" date="2019" name="Int. J. Syst. Evol. Microbiol.">
        <title>The Global Catalogue of Microorganisms (GCM) 10K type strain sequencing project: providing services to taxonomists for standard genome sequencing and annotation.</title>
        <authorList>
            <consortium name="The Broad Institute Genomics Platform"/>
            <consortium name="The Broad Institute Genome Sequencing Center for Infectious Disease"/>
            <person name="Wu L."/>
            <person name="Ma J."/>
        </authorList>
    </citation>
    <scope>NUCLEOTIDE SEQUENCE [LARGE SCALE GENOMIC DNA]</scope>
    <source>
        <strain evidence="9">JCM 18401</strain>
    </source>
</reference>
<feature type="compositionally biased region" description="Low complexity" evidence="7">
    <location>
        <begin position="26"/>
        <end position="41"/>
    </location>
</feature>
<keyword evidence="6" id="KW-0449">Lipoprotein</keyword>
<evidence type="ECO:0008006" key="10">
    <source>
        <dbReference type="Google" id="ProtNLM"/>
    </source>
</evidence>
<dbReference type="InterPro" id="IPR032831">
    <property type="entry name" value="LptM_cons"/>
</dbReference>